<feature type="transmembrane region" description="Helical" evidence="1">
    <location>
        <begin position="80"/>
        <end position="100"/>
    </location>
</feature>
<dbReference type="PANTHER" id="PTHR34980">
    <property type="entry name" value="INNER MEMBRANE PROTEIN-RELATED-RELATED"/>
    <property type="match status" value="1"/>
</dbReference>
<dbReference type="RefSeq" id="WP_284053538.1">
    <property type="nucleotide sequence ID" value="NZ_JAGRQC010000002.1"/>
</dbReference>
<feature type="transmembrane region" description="Helical" evidence="1">
    <location>
        <begin position="27"/>
        <end position="45"/>
    </location>
</feature>
<evidence type="ECO:0000313" key="3">
    <source>
        <dbReference type="Proteomes" id="UP000676996"/>
    </source>
</evidence>
<accession>A0A8T4IEG7</accession>
<dbReference type="EMBL" id="JAGRQC010000002">
    <property type="protein sequence ID" value="MBR0552244.1"/>
    <property type="molecule type" value="Genomic_DNA"/>
</dbReference>
<reference evidence="2" key="1">
    <citation type="submission" date="2021-04" db="EMBL/GenBank/DDBJ databases">
        <title>Ouciella asimina sp. nov., isolated from the surface seawater in the hydrothermal field of Okinawa Trough.</title>
        <authorList>
            <person name="Shuang W."/>
        </authorList>
    </citation>
    <scope>NUCLEOTIDE SEQUENCE</scope>
    <source>
        <strain evidence="2">LXI357</strain>
    </source>
</reference>
<feature type="transmembrane region" description="Helical" evidence="1">
    <location>
        <begin position="112"/>
        <end position="133"/>
    </location>
</feature>
<evidence type="ECO:0000256" key="1">
    <source>
        <dbReference type="SAM" id="Phobius"/>
    </source>
</evidence>
<dbReference type="GO" id="GO:0005886">
    <property type="term" value="C:plasma membrane"/>
    <property type="evidence" value="ECO:0007669"/>
    <property type="project" value="TreeGrafter"/>
</dbReference>
<dbReference type="InterPro" id="IPR008523">
    <property type="entry name" value="DUF805"/>
</dbReference>
<name>A0A8T4IEG7_9SPHN</name>
<dbReference type="AlphaFoldDB" id="A0A8T4IEG7"/>
<protein>
    <submittedName>
        <fullName evidence="2">DUF805 domain-containing protein</fullName>
    </submittedName>
</protein>
<evidence type="ECO:0000313" key="2">
    <source>
        <dbReference type="EMBL" id="MBR0552244.1"/>
    </source>
</evidence>
<dbReference type="PANTHER" id="PTHR34980:SF1">
    <property type="entry name" value="INNER MEMBRANE PROTEIN"/>
    <property type="match status" value="1"/>
</dbReference>
<organism evidence="2 3">
    <name type="scientific">Stakelama marina</name>
    <dbReference type="NCBI Taxonomy" id="2826939"/>
    <lineage>
        <taxon>Bacteria</taxon>
        <taxon>Pseudomonadati</taxon>
        <taxon>Pseudomonadota</taxon>
        <taxon>Alphaproteobacteria</taxon>
        <taxon>Sphingomonadales</taxon>
        <taxon>Sphingomonadaceae</taxon>
        <taxon>Stakelama</taxon>
    </lineage>
</organism>
<keyword evidence="1" id="KW-0472">Membrane</keyword>
<keyword evidence="1" id="KW-0812">Transmembrane</keyword>
<feature type="transmembrane region" description="Helical" evidence="1">
    <location>
        <begin position="145"/>
        <end position="168"/>
    </location>
</feature>
<proteinExistence type="predicted"/>
<comment type="caution">
    <text evidence="2">The sequence shown here is derived from an EMBL/GenBank/DDBJ whole genome shotgun (WGS) entry which is preliminary data.</text>
</comment>
<sequence length="185" mass="19457">MREALASIGNQLRSLLNFTGRDNRAAFWPYAGLVVSILFVAWSLFMGHALVNGMGSAQQLGSAQAAAGGLSGQTAPNFGAMIQAMEVLVLAAVALLAAAVTRRLHDSGRSGLWGLAPLPFLLFGLLAMSKIFHGFQNGGEPGTTALVAIFVNNIVYLAMLGLLIFFLAKPGTRGDNRYGPTLPKP</sequence>
<keyword evidence="3" id="KW-1185">Reference proteome</keyword>
<dbReference type="Proteomes" id="UP000676996">
    <property type="component" value="Unassembled WGS sequence"/>
</dbReference>
<dbReference type="Pfam" id="PF05656">
    <property type="entry name" value="DUF805"/>
    <property type="match status" value="1"/>
</dbReference>
<gene>
    <name evidence="2" type="ORF">J7S20_06990</name>
</gene>
<keyword evidence="1" id="KW-1133">Transmembrane helix</keyword>